<dbReference type="Pfam" id="PF09588">
    <property type="entry name" value="YqaJ"/>
    <property type="match status" value="1"/>
</dbReference>
<dbReference type="InterPro" id="IPR019787">
    <property type="entry name" value="Znf_PHD-finger"/>
</dbReference>
<dbReference type="CDD" id="cd22343">
    <property type="entry name" value="PDDEXK_lambda_exonuclease-like"/>
    <property type="match status" value="1"/>
</dbReference>
<evidence type="ECO:0000256" key="1">
    <source>
        <dbReference type="ARBA" id="ARBA00022723"/>
    </source>
</evidence>
<dbReference type="GO" id="GO:0008270">
    <property type="term" value="F:zinc ion binding"/>
    <property type="evidence" value="ECO:0007669"/>
    <property type="project" value="UniProtKB-KW"/>
</dbReference>
<gene>
    <name evidence="8" type="primary">LOC111125689</name>
</gene>
<dbReference type="SUPFAM" id="SSF57903">
    <property type="entry name" value="FYVE/PHD zinc finger"/>
    <property type="match status" value="1"/>
</dbReference>
<dbReference type="InterPro" id="IPR011604">
    <property type="entry name" value="PDDEXK-like_dom_sf"/>
</dbReference>
<keyword evidence="7" id="KW-1185">Reference proteome</keyword>
<dbReference type="KEGG" id="cvn:111125689"/>
<dbReference type="GO" id="GO:0006281">
    <property type="term" value="P:DNA repair"/>
    <property type="evidence" value="ECO:0007669"/>
    <property type="project" value="UniProtKB-ARBA"/>
</dbReference>
<feature type="domain" description="PHD-type" evidence="5">
    <location>
        <begin position="536"/>
        <end position="586"/>
    </location>
</feature>
<sequence>MKGKTVTYFQCLDSASQERYKKKLSLLNLDQCPFEIEKGKWEDNMKMWPDVLYPDIFTYLIDSPGVHTKDAMKAYKSLQSYNYFISGYVQTVFSLRIGKDKVLFKANVNHSQRTTEPPCKAWCAVKATGDILSSHCDCMAGLGEVCSHVAAMLFKIEACVRLGYNKESCTSVPCKWNATFSKKVNPVPVVEMDFSKPKRTDMNNNTTLTVKSRRAAKVVKPTLEEEEKFFSELAANFKSVVLTTHDIHHTKFLPAPLQNLHKKSLPQLLKDVIFDEKYADRSHQDLRSDAKEVFKKISVTSEEAAYLETATKTQSDCLTWHEQRAGRISASKVHSVLHTNQEKPAVSVLKSICNATFNSGRTSVPSLGWGLEHEADAIAVLEAVMSQSHVNFTISKCGLFINPQFPYLAATPDRTVSCDCCGNGIVEVKCPYSLRDKKDILEVNDTYFVNNTLISTHPYFTQVQTQLSVCDVSYGYFVLWTPNGSLISLEKRSSVWFEEKEPDLRAFYVKHVMPSLMSGRVNQQRPALKTMTNNKPLYCVCDGEEDEREMVRCSNYRRCNKVWFHLECISLVKAPKGYWLCPLCTK</sequence>
<reference evidence="8" key="2">
    <citation type="submission" date="2025-08" db="UniProtKB">
        <authorList>
            <consortium name="RefSeq"/>
        </authorList>
    </citation>
    <scope>IDENTIFICATION</scope>
    <source>
        <tissue evidence="8">Whole sample</tissue>
    </source>
</reference>
<dbReference type="SUPFAM" id="SSF52980">
    <property type="entry name" value="Restriction endonuclease-like"/>
    <property type="match status" value="1"/>
</dbReference>
<dbReference type="SMART" id="SM00249">
    <property type="entry name" value="PHD"/>
    <property type="match status" value="1"/>
</dbReference>
<dbReference type="PROSITE" id="PS50966">
    <property type="entry name" value="ZF_SWIM"/>
    <property type="match status" value="1"/>
</dbReference>
<dbReference type="RefSeq" id="XP_022325456.1">
    <property type="nucleotide sequence ID" value="XM_022469748.1"/>
</dbReference>
<dbReference type="Gene3D" id="3.90.320.10">
    <property type="match status" value="1"/>
</dbReference>
<reference evidence="7" key="1">
    <citation type="submission" date="2024-06" db="UniProtKB">
        <authorList>
            <consortium name="RefSeq"/>
        </authorList>
    </citation>
    <scope>NUCLEOTIDE SEQUENCE [LARGE SCALE GENOMIC DNA]</scope>
</reference>
<dbReference type="InterPro" id="IPR011335">
    <property type="entry name" value="Restrct_endonuc-II-like"/>
</dbReference>
<evidence type="ECO:0000313" key="7">
    <source>
        <dbReference type="Proteomes" id="UP000694844"/>
    </source>
</evidence>
<accession>A0A8B8DET2</accession>
<evidence type="ECO:0000259" key="6">
    <source>
        <dbReference type="PROSITE" id="PS50966"/>
    </source>
</evidence>
<organism evidence="7 8">
    <name type="scientific">Crassostrea virginica</name>
    <name type="common">Eastern oyster</name>
    <dbReference type="NCBI Taxonomy" id="6565"/>
    <lineage>
        <taxon>Eukaryota</taxon>
        <taxon>Metazoa</taxon>
        <taxon>Spiralia</taxon>
        <taxon>Lophotrochozoa</taxon>
        <taxon>Mollusca</taxon>
        <taxon>Bivalvia</taxon>
        <taxon>Autobranchia</taxon>
        <taxon>Pteriomorphia</taxon>
        <taxon>Ostreida</taxon>
        <taxon>Ostreoidea</taxon>
        <taxon>Ostreidae</taxon>
        <taxon>Crassostrea</taxon>
    </lineage>
</organism>
<dbReference type="InterPro" id="IPR007527">
    <property type="entry name" value="Znf_SWIM"/>
</dbReference>
<dbReference type="PROSITE" id="PS50016">
    <property type="entry name" value="ZF_PHD_2"/>
    <property type="match status" value="1"/>
</dbReference>
<protein>
    <submittedName>
        <fullName evidence="8">Uncharacterized protein LOC111125689</fullName>
    </submittedName>
</protein>
<dbReference type="InterPro" id="IPR011011">
    <property type="entry name" value="Znf_FYVE_PHD"/>
</dbReference>
<keyword evidence="2 4" id="KW-0863">Zinc-finger</keyword>
<dbReference type="InterPro" id="IPR019080">
    <property type="entry name" value="YqaJ_viral_recombinase"/>
</dbReference>
<dbReference type="OrthoDB" id="10005682at2759"/>
<feature type="domain" description="SWIM-type" evidence="6">
    <location>
        <begin position="121"/>
        <end position="157"/>
    </location>
</feature>
<proteinExistence type="predicted"/>
<evidence type="ECO:0000256" key="3">
    <source>
        <dbReference type="ARBA" id="ARBA00022833"/>
    </source>
</evidence>
<dbReference type="Proteomes" id="UP000694844">
    <property type="component" value="Chromosome 1"/>
</dbReference>
<evidence type="ECO:0000256" key="2">
    <source>
        <dbReference type="ARBA" id="ARBA00022771"/>
    </source>
</evidence>
<dbReference type="AlphaFoldDB" id="A0A8B8DET2"/>
<dbReference type="PANTHER" id="PTHR47526">
    <property type="entry name" value="ATP-DEPENDENT DNA HELICASE"/>
    <property type="match status" value="1"/>
</dbReference>
<keyword evidence="1" id="KW-0479">Metal-binding</keyword>
<dbReference type="InterPro" id="IPR013083">
    <property type="entry name" value="Znf_RING/FYVE/PHD"/>
</dbReference>
<dbReference type="Gene3D" id="3.30.40.10">
    <property type="entry name" value="Zinc/RING finger domain, C3HC4 (zinc finger)"/>
    <property type="match status" value="1"/>
</dbReference>
<dbReference type="InterPro" id="IPR001965">
    <property type="entry name" value="Znf_PHD"/>
</dbReference>
<keyword evidence="3" id="KW-0862">Zinc</keyword>
<evidence type="ECO:0000313" key="8">
    <source>
        <dbReference type="RefSeq" id="XP_022325456.1"/>
    </source>
</evidence>
<name>A0A8B8DET2_CRAVI</name>
<dbReference type="GeneID" id="111125689"/>
<evidence type="ECO:0000259" key="5">
    <source>
        <dbReference type="PROSITE" id="PS50016"/>
    </source>
</evidence>
<evidence type="ECO:0000256" key="4">
    <source>
        <dbReference type="PROSITE-ProRule" id="PRU00325"/>
    </source>
</evidence>